<gene>
    <name evidence="4" type="ORF">DFR76_11781</name>
</gene>
<dbReference type="Pfam" id="PF13827">
    <property type="entry name" value="DUF4189"/>
    <property type="match status" value="1"/>
</dbReference>
<feature type="domain" description="DUF4189" evidence="3">
    <location>
        <begin position="36"/>
        <end position="115"/>
    </location>
</feature>
<sequence length="139" mass="14194">MFSMGRIALGVVASAVAVISVAAPAQADRGPDGHYYGAIAISTDNPEDATVGYITARYPSQAAADRAALEGCGYSNCWIIVRYVDGCGALAERDGRYLGGVGATQAEAERAAIAAFGPTPPPSLSSEPTPARVVDSQCN</sequence>
<dbReference type="EMBL" id="QQBC01000017">
    <property type="protein sequence ID" value="RDI59749.1"/>
    <property type="molecule type" value="Genomic_DNA"/>
</dbReference>
<accession>A0A370HMN0</accession>
<keyword evidence="2" id="KW-0732">Signal</keyword>
<organism evidence="4 5">
    <name type="scientific">Nocardia pseudobrasiliensis</name>
    <dbReference type="NCBI Taxonomy" id="45979"/>
    <lineage>
        <taxon>Bacteria</taxon>
        <taxon>Bacillati</taxon>
        <taxon>Actinomycetota</taxon>
        <taxon>Actinomycetes</taxon>
        <taxon>Mycobacteriales</taxon>
        <taxon>Nocardiaceae</taxon>
        <taxon>Nocardia</taxon>
    </lineage>
</organism>
<comment type="caution">
    <text evidence="4">The sequence shown here is derived from an EMBL/GenBank/DDBJ whole genome shotgun (WGS) entry which is preliminary data.</text>
</comment>
<evidence type="ECO:0000313" key="4">
    <source>
        <dbReference type="EMBL" id="RDI59749.1"/>
    </source>
</evidence>
<protein>
    <submittedName>
        <fullName evidence="4">Uncharacterized protein DUF4189</fullName>
    </submittedName>
</protein>
<evidence type="ECO:0000256" key="1">
    <source>
        <dbReference type="SAM" id="MobiDB-lite"/>
    </source>
</evidence>
<name>A0A370HMN0_9NOCA</name>
<feature type="chain" id="PRO_5016630643" evidence="2">
    <location>
        <begin position="28"/>
        <end position="139"/>
    </location>
</feature>
<evidence type="ECO:0000313" key="5">
    <source>
        <dbReference type="Proteomes" id="UP000254869"/>
    </source>
</evidence>
<evidence type="ECO:0000259" key="3">
    <source>
        <dbReference type="Pfam" id="PF13827"/>
    </source>
</evidence>
<dbReference type="AlphaFoldDB" id="A0A370HMN0"/>
<evidence type="ECO:0000256" key="2">
    <source>
        <dbReference type="SAM" id="SignalP"/>
    </source>
</evidence>
<dbReference type="InterPro" id="IPR025240">
    <property type="entry name" value="DUF4189"/>
</dbReference>
<feature type="signal peptide" evidence="2">
    <location>
        <begin position="1"/>
        <end position="27"/>
    </location>
</feature>
<keyword evidence="5" id="KW-1185">Reference proteome</keyword>
<dbReference type="Proteomes" id="UP000254869">
    <property type="component" value="Unassembled WGS sequence"/>
</dbReference>
<reference evidence="4 5" key="1">
    <citation type="submission" date="2018-07" db="EMBL/GenBank/DDBJ databases">
        <title>Genomic Encyclopedia of Type Strains, Phase IV (KMG-IV): sequencing the most valuable type-strain genomes for metagenomic binning, comparative biology and taxonomic classification.</title>
        <authorList>
            <person name="Goeker M."/>
        </authorList>
    </citation>
    <scope>NUCLEOTIDE SEQUENCE [LARGE SCALE GENOMIC DNA]</scope>
    <source>
        <strain evidence="4 5">DSM 44290</strain>
    </source>
</reference>
<feature type="region of interest" description="Disordered" evidence="1">
    <location>
        <begin position="117"/>
        <end position="139"/>
    </location>
</feature>
<proteinExistence type="predicted"/>